<gene>
    <name evidence="1" type="ORF">ACFPK4_27375</name>
</gene>
<proteinExistence type="predicted"/>
<name>A0ABW6CJE2_RAHSY</name>
<evidence type="ECO:0000313" key="2">
    <source>
        <dbReference type="Proteomes" id="UP001598201"/>
    </source>
</evidence>
<reference evidence="1 2" key="1">
    <citation type="submission" date="2024-09" db="EMBL/GenBank/DDBJ databases">
        <title>Genomes of Rahnella.</title>
        <authorList>
            <person name="Mnguni F.C."/>
            <person name="Shin G.Y."/>
            <person name="Coutinho T."/>
        </authorList>
    </citation>
    <scope>NUCLEOTIDE SEQUENCE [LARGE SCALE GENOMIC DNA]</scope>
    <source>
        <strain evidence="1 2">20WA0057</strain>
    </source>
</reference>
<organism evidence="1 2">
    <name type="scientific">Rahnella sp. (strain Y9602)</name>
    <dbReference type="NCBI Taxonomy" id="2703885"/>
    <lineage>
        <taxon>Bacteria</taxon>
        <taxon>Pseudomonadati</taxon>
        <taxon>Pseudomonadota</taxon>
        <taxon>Gammaproteobacteria</taxon>
        <taxon>Enterobacterales</taxon>
        <taxon>Yersiniaceae</taxon>
        <taxon>Rahnella</taxon>
    </lineage>
</organism>
<comment type="caution">
    <text evidence="1">The sequence shown here is derived from an EMBL/GenBank/DDBJ whole genome shotgun (WGS) entry which is preliminary data.</text>
</comment>
<sequence length="69" mass="7849">GIKEVMVRYQSGSQNAVQDRWHQWQELNQALNDNAEAQQETGLKKAEKQRPTALKSAFSQLPVRITGCH</sequence>
<dbReference type="EMBL" id="JBHUCJ010000180">
    <property type="protein sequence ID" value="MFD3227249.1"/>
    <property type="molecule type" value="Genomic_DNA"/>
</dbReference>
<dbReference type="Proteomes" id="UP001598201">
    <property type="component" value="Unassembled WGS sequence"/>
</dbReference>
<evidence type="ECO:0000313" key="1">
    <source>
        <dbReference type="EMBL" id="MFD3227249.1"/>
    </source>
</evidence>
<keyword evidence="2" id="KW-1185">Reference proteome</keyword>
<accession>A0ABW6CJE2</accession>
<dbReference type="RefSeq" id="WP_379672506.1">
    <property type="nucleotide sequence ID" value="NZ_JBHUCJ010000180.1"/>
</dbReference>
<feature type="non-terminal residue" evidence="1">
    <location>
        <position position="1"/>
    </location>
</feature>
<protein>
    <submittedName>
        <fullName evidence="1">Uncharacterized protein</fullName>
    </submittedName>
</protein>